<dbReference type="Pfam" id="PF00196">
    <property type="entry name" value="GerE"/>
    <property type="match status" value="1"/>
</dbReference>
<keyword evidence="2" id="KW-0238">DNA-binding</keyword>
<reference evidence="5" key="1">
    <citation type="journal article" date="2014" name="Int. J. Syst. Evol. Microbiol.">
        <title>Complete genome sequence of Corynebacterium casei LMG S-19264T (=DSM 44701T), isolated from a smear-ripened cheese.</title>
        <authorList>
            <consortium name="US DOE Joint Genome Institute (JGI-PGF)"/>
            <person name="Walter F."/>
            <person name="Albersmeier A."/>
            <person name="Kalinowski J."/>
            <person name="Ruckert C."/>
        </authorList>
    </citation>
    <scope>NUCLEOTIDE SEQUENCE</scope>
    <source>
        <strain evidence="5">CGMCC 1.12919</strain>
    </source>
</reference>
<dbReference type="PANTHER" id="PTHR44688">
    <property type="entry name" value="DNA-BINDING TRANSCRIPTIONAL ACTIVATOR DEVR_DOSR"/>
    <property type="match status" value="1"/>
</dbReference>
<evidence type="ECO:0000256" key="1">
    <source>
        <dbReference type="ARBA" id="ARBA00023015"/>
    </source>
</evidence>
<dbReference type="InterPro" id="IPR016032">
    <property type="entry name" value="Sig_transdc_resp-reg_C-effctor"/>
</dbReference>
<organism evidence="5 6">
    <name type="scientific">Chelatococcus reniformis</name>
    <dbReference type="NCBI Taxonomy" id="1494448"/>
    <lineage>
        <taxon>Bacteria</taxon>
        <taxon>Pseudomonadati</taxon>
        <taxon>Pseudomonadota</taxon>
        <taxon>Alphaproteobacteria</taxon>
        <taxon>Hyphomicrobiales</taxon>
        <taxon>Chelatococcaceae</taxon>
        <taxon>Chelatococcus</taxon>
    </lineage>
</organism>
<dbReference type="InterPro" id="IPR000792">
    <property type="entry name" value="Tscrpt_reg_LuxR_C"/>
</dbReference>
<evidence type="ECO:0000313" key="6">
    <source>
        <dbReference type="Proteomes" id="UP000637002"/>
    </source>
</evidence>
<sequence length="254" mass="27744">MVSENGSDVVGQLVRLASDIRSASSLDAAADAVLAAGQIIGMPNPVLVDNVLLERRLDRICAALGEPQELLDWWHSNQIGRIHLDVRRGLRERLPFRSWLMDGDEADLSPRDKVIREQQHDLGISSCIGVPVHLPDGGTAYVGWSSATRGTASSPLVGDAHFGLQAVAYAFIDALERMQAARGEPQGRPGLRARERDCVRLVASGCTVKEVARSLSLSPFTVREYLGNAMRRFEARNLPQLVSIAFRRGEIGLE</sequence>
<dbReference type="PANTHER" id="PTHR44688:SF16">
    <property type="entry name" value="DNA-BINDING TRANSCRIPTIONAL ACTIVATOR DEVR_DOSR"/>
    <property type="match status" value="1"/>
</dbReference>
<proteinExistence type="predicted"/>
<evidence type="ECO:0000259" key="4">
    <source>
        <dbReference type="PROSITE" id="PS50043"/>
    </source>
</evidence>
<keyword evidence="6" id="KW-1185">Reference proteome</keyword>
<dbReference type="InterPro" id="IPR036388">
    <property type="entry name" value="WH-like_DNA-bd_sf"/>
</dbReference>
<accession>A0A916TY06</accession>
<dbReference type="AlphaFoldDB" id="A0A916TY06"/>
<feature type="domain" description="HTH luxR-type" evidence="4">
    <location>
        <begin position="184"/>
        <end position="249"/>
    </location>
</feature>
<keyword evidence="1" id="KW-0805">Transcription regulation</keyword>
<dbReference type="InterPro" id="IPR036693">
    <property type="entry name" value="TF_LuxR_autoind-bd_dom_sf"/>
</dbReference>
<dbReference type="SUPFAM" id="SSF46894">
    <property type="entry name" value="C-terminal effector domain of the bipartite response regulators"/>
    <property type="match status" value="1"/>
</dbReference>
<dbReference type="Proteomes" id="UP000637002">
    <property type="component" value="Unassembled WGS sequence"/>
</dbReference>
<dbReference type="EMBL" id="BMGG01000001">
    <property type="protein sequence ID" value="GGC48863.1"/>
    <property type="molecule type" value="Genomic_DNA"/>
</dbReference>
<evidence type="ECO:0000313" key="5">
    <source>
        <dbReference type="EMBL" id="GGC48863.1"/>
    </source>
</evidence>
<protein>
    <recommendedName>
        <fullName evidence="4">HTH luxR-type domain-containing protein</fullName>
    </recommendedName>
</protein>
<dbReference type="CDD" id="cd06170">
    <property type="entry name" value="LuxR_C_like"/>
    <property type="match status" value="1"/>
</dbReference>
<keyword evidence="3" id="KW-0804">Transcription</keyword>
<dbReference type="RefSeq" id="WP_188607527.1">
    <property type="nucleotide sequence ID" value="NZ_BMGG01000001.1"/>
</dbReference>
<evidence type="ECO:0000256" key="3">
    <source>
        <dbReference type="ARBA" id="ARBA00023163"/>
    </source>
</evidence>
<reference evidence="5" key="2">
    <citation type="submission" date="2020-09" db="EMBL/GenBank/DDBJ databases">
        <authorList>
            <person name="Sun Q."/>
            <person name="Zhou Y."/>
        </authorList>
    </citation>
    <scope>NUCLEOTIDE SEQUENCE</scope>
    <source>
        <strain evidence="5">CGMCC 1.12919</strain>
    </source>
</reference>
<dbReference type="GO" id="GO:0006355">
    <property type="term" value="P:regulation of DNA-templated transcription"/>
    <property type="evidence" value="ECO:0007669"/>
    <property type="project" value="InterPro"/>
</dbReference>
<comment type="caution">
    <text evidence="5">The sequence shown here is derived from an EMBL/GenBank/DDBJ whole genome shotgun (WGS) entry which is preliminary data.</text>
</comment>
<dbReference type="Gene3D" id="1.10.10.10">
    <property type="entry name" value="Winged helix-like DNA-binding domain superfamily/Winged helix DNA-binding domain"/>
    <property type="match status" value="1"/>
</dbReference>
<dbReference type="Gene3D" id="3.30.450.80">
    <property type="entry name" value="Transcription factor LuxR-like, autoinducer-binding domain"/>
    <property type="match status" value="1"/>
</dbReference>
<dbReference type="SMART" id="SM00421">
    <property type="entry name" value="HTH_LUXR"/>
    <property type="match status" value="1"/>
</dbReference>
<dbReference type="PROSITE" id="PS00622">
    <property type="entry name" value="HTH_LUXR_1"/>
    <property type="match status" value="1"/>
</dbReference>
<evidence type="ECO:0000256" key="2">
    <source>
        <dbReference type="ARBA" id="ARBA00023125"/>
    </source>
</evidence>
<name>A0A916TY06_9HYPH</name>
<dbReference type="PRINTS" id="PR00038">
    <property type="entry name" value="HTHLUXR"/>
</dbReference>
<dbReference type="GO" id="GO:0003677">
    <property type="term" value="F:DNA binding"/>
    <property type="evidence" value="ECO:0007669"/>
    <property type="project" value="UniProtKB-KW"/>
</dbReference>
<dbReference type="PROSITE" id="PS50043">
    <property type="entry name" value="HTH_LUXR_2"/>
    <property type="match status" value="1"/>
</dbReference>
<gene>
    <name evidence="5" type="ORF">GCM10010994_05060</name>
</gene>
<dbReference type="SUPFAM" id="SSF75516">
    <property type="entry name" value="Pheromone-binding domain of LuxR-like quorum-sensing transcription factors"/>
    <property type="match status" value="1"/>
</dbReference>